<name>A0A7Y7B367_STRMO</name>
<gene>
    <name evidence="6" type="ORF">HG542_11065</name>
</gene>
<keyword evidence="1" id="KW-0813">Transport</keyword>
<feature type="region of interest" description="Disordered" evidence="4">
    <location>
        <begin position="1"/>
        <end position="22"/>
    </location>
</feature>
<protein>
    <submittedName>
        <fullName evidence="6">ATP-binding cassette domain-containing protein</fullName>
    </submittedName>
</protein>
<organism evidence="6 7">
    <name type="scientific">Streptomyces morookaense</name>
    <name type="common">Streptoverticillium morookaense</name>
    <dbReference type="NCBI Taxonomy" id="1970"/>
    <lineage>
        <taxon>Bacteria</taxon>
        <taxon>Bacillati</taxon>
        <taxon>Actinomycetota</taxon>
        <taxon>Actinomycetes</taxon>
        <taxon>Kitasatosporales</taxon>
        <taxon>Streptomycetaceae</taxon>
        <taxon>Streptomyces</taxon>
    </lineage>
</organism>
<evidence type="ECO:0000313" key="7">
    <source>
        <dbReference type="Proteomes" id="UP000587462"/>
    </source>
</evidence>
<dbReference type="EMBL" id="JABBXF010000021">
    <property type="protein sequence ID" value="NVK78203.1"/>
    <property type="molecule type" value="Genomic_DNA"/>
</dbReference>
<dbReference type="GO" id="GO:0016887">
    <property type="term" value="F:ATP hydrolysis activity"/>
    <property type="evidence" value="ECO:0007669"/>
    <property type="project" value="InterPro"/>
</dbReference>
<dbReference type="SUPFAM" id="SSF52540">
    <property type="entry name" value="P-loop containing nucleoside triphosphate hydrolases"/>
    <property type="match status" value="1"/>
</dbReference>
<dbReference type="PANTHER" id="PTHR42939:SF1">
    <property type="entry name" value="ABC TRANSPORTER ATP-BINDING PROTEIN ALBC-RELATED"/>
    <property type="match status" value="1"/>
</dbReference>
<feature type="domain" description="ABC transporter" evidence="5">
    <location>
        <begin position="56"/>
        <end position="120"/>
    </location>
</feature>
<evidence type="ECO:0000256" key="3">
    <source>
        <dbReference type="ARBA" id="ARBA00022840"/>
    </source>
</evidence>
<dbReference type="Pfam" id="PF00005">
    <property type="entry name" value="ABC_tran"/>
    <property type="match status" value="1"/>
</dbReference>
<dbReference type="PANTHER" id="PTHR42939">
    <property type="entry name" value="ABC TRANSPORTER ATP-BINDING PROTEIN ALBC-RELATED"/>
    <property type="match status" value="1"/>
</dbReference>
<dbReference type="InterPro" id="IPR027417">
    <property type="entry name" value="P-loop_NTPase"/>
</dbReference>
<comment type="caution">
    <text evidence="6">The sequence shown here is derived from an EMBL/GenBank/DDBJ whole genome shotgun (WGS) entry which is preliminary data.</text>
</comment>
<reference evidence="6 7" key="1">
    <citation type="submission" date="2020-04" db="EMBL/GenBank/DDBJ databases">
        <title>Draft Genome Sequence of Streptomyces morookaense DSM 40503, an 8-azaguanine-producing strain.</title>
        <authorList>
            <person name="Qi J."/>
            <person name="Gao J.-M."/>
        </authorList>
    </citation>
    <scope>NUCLEOTIDE SEQUENCE [LARGE SCALE GENOMIC DNA]</scope>
    <source>
        <strain evidence="6 7">DSM 40503</strain>
    </source>
</reference>
<evidence type="ECO:0000256" key="2">
    <source>
        <dbReference type="ARBA" id="ARBA00022741"/>
    </source>
</evidence>
<dbReference type="GO" id="GO:0005524">
    <property type="term" value="F:ATP binding"/>
    <property type="evidence" value="ECO:0007669"/>
    <property type="project" value="UniProtKB-KW"/>
</dbReference>
<dbReference type="Proteomes" id="UP000587462">
    <property type="component" value="Unassembled WGS sequence"/>
</dbReference>
<evidence type="ECO:0000256" key="4">
    <source>
        <dbReference type="SAM" id="MobiDB-lite"/>
    </source>
</evidence>
<keyword evidence="3 6" id="KW-0067">ATP-binding</keyword>
<keyword evidence="7" id="KW-1185">Reference proteome</keyword>
<dbReference type="RefSeq" id="WP_171080145.1">
    <property type="nucleotide sequence ID" value="NZ_BNBU01000005.1"/>
</dbReference>
<proteinExistence type="predicted"/>
<accession>A0A7Y7B367</accession>
<dbReference type="InterPro" id="IPR051782">
    <property type="entry name" value="ABC_Transporter_VariousFunc"/>
</dbReference>
<sequence length="127" mass="13123">MTPQSAARARVDGSEDPAGRAPDAIPLASLALEGVRAGYRGRAALGPVDVALSTGVYALLGRNGAGKTTLMRVMAGILAPLSGRVLIGGTDLAARPEAKDQVAYLGHRAAVSMDLTVRRHRRLRGAL</sequence>
<dbReference type="Gene3D" id="3.40.50.300">
    <property type="entry name" value="P-loop containing nucleotide triphosphate hydrolases"/>
    <property type="match status" value="1"/>
</dbReference>
<keyword evidence="2" id="KW-0547">Nucleotide-binding</keyword>
<evidence type="ECO:0000259" key="5">
    <source>
        <dbReference type="Pfam" id="PF00005"/>
    </source>
</evidence>
<evidence type="ECO:0000256" key="1">
    <source>
        <dbReference type="ARBA" id="ARBA00022448"/>
    </source>
</evidence>
<dbReference type="InterPro" id="IPR003439">
    <property type="entry name" value="ABC_transporter-like_ATP-bd"/>
</dbReference>
<evidence type="ECO:0000313" key="6">
    <source>
        <dbReference type="EMBL" id="NVK78203.1"/>
    </source>
</evidence>
<dbReference type="AlphaFoldDB" id="A0A7Y7B367"/>